<dbReference type="PANTHER" id="PTHR13295:SF4">
    <property type="entry name" value="GLUTAMATE--CYSTEINE LIGASE REGULATORY SUBUNIT"/>
    <property type="match status" value="1"/>
</dbReference>
<dbReference type="Proteomes" id="UP001217754">
    <property type="component" value="Chromosome 3"/>
</dbReference>
<reference evidence="1" key="1">
    <citation type="submission" date="2023-03" db="EMBL/GenBank/DDBJ databases">
        <title>Mating type loci evolution in Malassezia.</title>
        <authorList>
            <person name="Coelho M.A."/>
        </authorList>
    </citation>
    <scope>NUCLEOTIDE SEQUENCE</scope>
    <source>
        <strain evidence="1">CBS 9431</strain>
    </source>
</reference>
<gene>
    <name evidence="1" type="ORF">MJAP1_001876</name>
</gene>
<sequence>MSARCVKLYTSALATGAPTTEAGLLADLVYTSALPFVSSGDEVPPLEAVRAAAGDVLAADDRTQVLVKLFFLGAPASDGAAYNAQYVTDALERVRALTEVAHVDMLVLAFPALADQLDARAQVPDEATAAALRRLWNAAGALGVRVGIADLALPALQAVFSSVAPDVRGVADDRAVYAYPALVSAGAHHRECAPDAELYQWCAAHDAPFVVHHDAQPMLAADELDELAPQLAPPARRLEPEWVARYTVLVPDRGIVAKQG</sequence>
<dbReference type="GO" id="GO:0035226">
    <property type="term" value="F:glutamate-cysteine ligase catalytic subunit binding"/>
    <property type="evidence" value="ECO:0007669"/>
    <property type="project" value="InterPro"/>
</dbReference>
<accession>A0AAF0JA53</accession>
<dbReference type="PANTHER" id="PTHR13295">
    <property type="entry name" value="GLUTAMATE CYSTEINE LIGASE REGULATORY SUBUNIT"/>
    <property type="match status" value="1"/>
</dbReference>
<dbReference type="EMBL" id="CP119960">
    <property type="protein sequence ID" value="WFD38910.1"/>
    <property type="molecule type" value="Genomic_DNA"/>
</dbReference>
<proteinExistence type="predicted"/>
<protein>
    <submittedName>
        <fullName evidence="1">Uncharacterized protein</fullName>
    </submittedName>
</protein>
<name>A0AAF0JA53_9BASI</name>
<evidence type="ECO:0000313" key="2">
    <source>
        <dbReference type="Proteomes" id="UP001217754"/>
    </source>
</evidence>
<dbReference type="GeneID" id="85225525"/>
<dbReference type="AlphaFoldDB" id="A0AAF0JA53"/>
<evidence type="ECO:0000313" key="1">
    <source>
        <dbReference type="EMBL" id="WFD38910.1"/>
    </source>
</evidence>
<dbReference type="RefSeq" id="XP_060121807.1">
    <property type="nucleotide sequence ID" value="XM_060265824.1"/>
</dbReference>
<keyword evidence="2" id="KW-1185">Reference proteome</keyword>
<dbReference type="GO" id="GO:0017109">
    <property type="term" value="C:glutamate-cysteine ligase complex"/>
    <property type="evidence" value="ECO:0007669"/>
    <property type="project" value="TreeGrafter"/>
</dbReference>
<dbReference type="GO" id="GO:0030234">
    <property type="term" value="F:enzyme regulator activity"/>
    <property type="evidence" value="ECO:0007669"/>
    <property type="project" value="TreeGrafter"/>
</dbReference>
<dbReference type="GO" id="GO:0006750">
    <property type="term" value="P:glutathione biosynthetic process"/>
    <property type="evidence" value="ECO:0007669"/>
    <property type="project" value="InterPro"/>
</dbReference>
<dbReference type="InterPro" id="IPR032963">
    <property type="entry name" value="Gclm"/>
</dbReference>
<organism evidence="1 2">
    <name type="scientific">Malassezia japonica</name>
    <dbReference type="NCBI Taxonomy" id="223818"/>
    <lineage>
        <taxon>Eukaryota</taxon>
        <taxon>Fungi</taxon>
        <taxon>Dikarya</taxon>
        <taxon>Basidiomycota</taxon>
        <taxon>Ustilaginomycotina</taxon>
        <taxon>Malasseziomycetes</taxon>
        <taxon>Malasseziales</taxon>
        <taxon>Malasseziaceae</taxon>
        <taxon>Malassezia</taxon>
    </lineage>
</organism>